<protein>
    <recommendedName>
        <fullName evidence="3">FERM domain-containing protein</fullName>
    </recommendedName>
</protein>
<dbReference type="EMBL" id="DS113185">
    <property type="protein sequence ID" value="EAY22257.1"/>
    <property type="molecule type" value="Genomic_DNA"/>
</dbReference>
<evidence type="ECO:0000313" key="1">
    <source>
        <dbReference type="EMBL" id="EAY22257.1"/>
    </source>
</evidence>
<gene>
    <name evidence="1" type="ORF">TVAG_094320</name>
</gene>
<dbReference type="KEGG" id="tva:5467811"/>
<name>A2DBQ4_TRIV3</name>
<evidence type="ECO:0008006" key="3">
    <source>
        <dbReference type="Google" id="ProtNLM"/>
    </source>
</evidence>
<dbReference type="VEuPathDB" id="TrichDB:TVAG_094320"/>
<keyword evidence="2" id="KW-1185">Reference proteome</keyword>
<reference evidence="1" key="2">
    <citation type="journal article" date="2007" name="Science">
        <title>Draft genome sequence of the sexually transmitted pathogen Trichomonas vaginalis.</title>
        <authorList>
            <person name="Carlton J.M."/>
            <person name="Hirt R.P."/>
            <person name="Silva J.C."/>
            <person name="Delcher A.L."/>
            <person name="Schatz M."/>
            <person name="Zhao Q."/>
            <person name="Wortman J.R."/>
            <person name="Bidwell S.L."/>
            <person name="Alsmark U.C.M."/>
            <person name="Besteiro S."/>
            <person name="Sicheritz-Ponten T."/>
            <person name="Noel C.J."/>
            <person name="Dacks J.B."/>
            <person name="Foster P.G."/>
            <person name="Simillion C."/>
            <person name="Van de Peer Y."/>
            <person name="Miranda-Saavedra D."/>
            <person name="Barton G.J."/>
            <person name="Westrop G.D."/>
            <person name="Mueller S."/>
            <person name="Dessi D."/>
            <person name="Fiori P.L."/>
            <person name="Ren Q."/>
            <person name="Paulsen I."/>
            <person name="Zhang H."/>
            <person name="Bastida-Corcuera F.D."/>
            <person name="Simoes-Barbosa A."/>
            <person name="Brown M.T."/>
            <person name="Hayes R.D."/>
            <person name="Mukherjee M."/>
            <person name="Okumura C.Y."/>
            <person name="Schneider R."/>
            <person name="Smith A.J."/>
            <person name="Vanacova S."/>
            <person name="Villalvazo M."/>
            <person name="Haas B.J."/>
            <person name="Pertea M."/>
            <person name="Feldblyum T.V."/>
            <person name="Utterback T.R."/>
            <person name="Shu C.L."/>
            <person name="Osoegawa K."/>
            <person name="de Jong P.J."/>
            <person name="Hrdy I."/>
            <person name="Horvathova L."/>
            <person name="Zubacova Z."/>
            <person name="Dolezal P."/>
            <person name="Malik S.B."/>
            <person name="Logsdon J.M. Jr."/>
            <person name="Henze K."/>
            <person name="Gupta A."/>
            <person name="Wang C.C."/>
            <person name="Dunne R.L."/>
            <person name="Upcroft J.A."/>
            <person name="Upcroft P."/>
            <person name="White O."/>
            <person name="Salzberg S.L."/>
            <person name="Tang P."/>
            <person name="Chiu C.-H."/>
            <person name="Lee Y.-S."/>
            <person name="Embley T.M."/>
            <person name="Coombs G.H."/>
            <person name="Mottram J.C."/>
            <person name="Tachezy J."/>
            <person name="Fraser-Liggett C.M."/>
            <person name="Johnson P.J."/>
        </authorList>
    </citation>
    <scope>NUCLEOTIDE SEQUENCE [LARGE SCALE GENOMIC DNA]</scope>
    <source>
        <strain evidence="1">G3</strain>
    </source>
</reference>
<dbReference type="InParanoid" id="A2DBQ4"/>
<sequence>MSLYYLSLPYSVPYMIAYANKEGNLSLFLQGSYLSNLVPSEQGRLYLIPESDNYTVFLENGKAMENVIALYLPIVNQLQFIANDFMTVGYSLGYTLYDMSYENPKPLEWLQIIPNVCSYWHELLFKRRFYLFLNENLLDLTTLETSFNECANQIKKTELTPEVAGRLATYMNYIKNGPKKPKFAVRYISEILENPKIPKSSDKEFESFYNQIQINTVEDAMYNFICEAASIRELAAEYYKVKVTTQNINGEVLIAMVCTGIIIYSNDNAKNELMFIPFYSLDNYYFEEKSKIILGFYLENNSYLTCTIESKEFFDHISSYIIDLLDLLGFIRSSDQTIALRPEFNNFFQMNEPTNIGDDNFELENFDVIPALDVNLDANQTNEYPNYNDEAFDLERSNHLLVQAQTLISKNASLGDLEALTNLMEMAANSNNLSKSDKDNVKDIVKKCNSLVSKKSKGKDVSIKKSDLSSINSTLEKLISSNNKKISAVPKTNKSTKLAGDEVDLTKLMFAMANAAGEVSVYSVVNQDKMKNLEINAKEFSAHMDLASKDVMNLIPLLKTEEGKKQALQKLVQFNKVWDECHAYVSKASSKGDKDLQTNSEVAESFIDYLKEVQNRLINDLQKGKVKYHIYPGSSDNLSIAISAIKEVMEQIKNIRQNDPYSKAISNLSYSRLQKHLDDITKLEPIIYQTPKNPDARFAIQSNLVKSRDVVQKLNDLKLIKGTIFLEQIQSAVNNVSALNITPDTIDTILDECKAILESIGNINNLHTSQFSDKVKSSVSEVSNLLKTTIDQLIKSKQPLIQCPSSGQIIKEVHHNLIDLKNDLSKINETAQKLKDLTYEGSCVLLASSLEKHVNTALGDIQFIDNPEDMKHYSGLMQVQLDTAKLINTIQETLDIAPQTNEFPTTLKASYCRLVASRNLLNEKPFDPNLLNLQKDQLYKLKENVENIQKTTQNFQNPIDIVLKSIENALRLLSQAQLTPFIEPPTKETDEKLKNMLEKIIDQSQKILTVPEMIRNRNLSNSVQSMIKHLDKVKPVLSKSSELKDIDYLNKLLRLMKEITSYDLSLMSCQAYANDSDLKKFIAEFKDMITGLTKSQIPNKSILTDQILKELEQLKVFAEKSKKQKVSQVANDIILATPKKEDLLNINPTDLSHVVANFEVLNREIPNNLSDDLQKLLNLFNNKHTTMQKCYRLLPSTKRFNFDVKPYVRCGKSANTEENLLTLDNMIKAFDNLIKTIGQSEMVDKKDQTVKDLQKLVSSFNNGSLVEFNNEQNIMNQLSNIIDCLPVIIGNSRNISSMIEDDDFTMVSRIIGDNCVDILDRLKRPHMTSNNSRQFSQKFIPMVLNLASATTNFAKSKKVTEDDLASKEIDKLTDALNGLLSTFDRLRPGEKQQSCDSLYTMLNETIPNLQLDSDYSDYVSKLKSMQEFLSDYTSLPVVHIHSSDALLPRSPSSIDNLDELFRLCMEVVSRENSRLEKVEMDKISVGLQNILSNKNKFPDYINNAAEISTSFIKGFNQKHVSNTARLISICDDDFNDRISKLREFIIKTSEKTCNLLPTISREFNDMLTKVKISPKKQQYLNELQSMLNEENLKSIVDSNSLSSVSLNYPTIQKIAKPLNLLMQDESNNSSLSNLLNALVDFLCWNEQCNQGIYEFMNQLMTTVVQNFEDLNPKLDSEEKIKQELIEIKKKWTEKLGNANRFRLLTNQHISECANDLLEVKYRLLPDLMKLIPDLEQTSNLPKVCTEMEPIIPILRILGRSLAGFQLNTLCNIMNSWIIANDIKSNLSNANFEFYPIFTSLSYVKEASPSMKNNKFTKQAELCFSTATKIGSSTKQVDNASMDELIKEITDLLLISNEVVKIDFVSSKPLLLENDSKINLSALNNKSMIAASELAQKIYKQTQNENENTEEIPKEIDQKMENLVLPTNEIKVVECSSINDAGVFAQLMLEDMSSDLYHSIFIQRIKSLMNLYKNNFPGIIDMVSQSELDFTKEEVKNAFLRINSYLSNVSDIEKSIKELKTDELICHFSILSYISSNISSRSIKMDTYLTGSIQYQQKLLESAIINQSKSSKPLNALSSPDIFRLINNLINLCHFSIHVSSILQILLSIKSTNNNVTNFDLFKHQNILQNELILVKGGELLTNYVKTLSNDEISTQINWILNILEFLSSSYDDIINNETGNLSNSKIIKILSTKVKFEKINDFSSIYKLQSTLFKSMKKTELVLKLFFILQAQKVVHQIENLDEDVSNEISLNLMKTEIKSIFDQIQLCYSSNKLQKQIQSIEYERIKIQQIILRHLITYLIKTSNLSNDDQLMNHYINEFIAFSESLIYANPIILNNQNIKKDFSISNIILENRIDTFLVKKSIEMLNDFSIFQLENTGQKSSKSKKQSKADMLTEEEANKCLNILSNVHQNGITEQNKSLIKQSSKGINSILVEELEQTKNLSNSKEGFIALITSANILDRICILERLETTGIKVNPPEKIEKSDNLDVLALTQRMKYNVSILQLRLSKLYQQSCGLNQQLVSIPQIGSVLQKTKKVKINILRNGIKIQMNLIDQIKDLENQISKSDSNNLILQQLLISDLITILGNKKSFKSNLTLKVEENDAEMRNKILDSVVELQKKDVVKDPQCLLGMKCEEYNSMNSKRLVFLNMEKFQNKTFLLI</sequence>
<dbReference type="Proteomes" id="UP000001542">
    <property type="component" value="Unassembled WGS sequence"/>
</dbReference>
<proteinExistence type="predicted"/>
<accession>A2DBQ4</accession>
<evidence type="ECO:0000313" key="2">
    <source>
        <dbReference type="Proteomes" id="UP000001542"/>
    </source>
</evidence>
<dbReference type="RefSeq" id="XP_001583243.1">
    <property type="nucleotide sequence ID" value="XM_001583193.1"/>
</dbReference>
<reference evidence="1" key="1">
    <citation type="submission" date="2006-10" db="EMBL/GenBank/DDBJ databases">
        <authorList>
            <person name="Amadeo P."/>
            <person name="Zhao Q."/>
            <person name="Wortman J."/>
            <person name="Fraser-Liggett C."/>
            <person name="Carlton J."/>
        </authorList>
    </citation>
    <scope>NUCLEOTIDE SEQUENCE</scope>
    <source>
        <strain evidence="1">G3</strain>
    </source>
</reference>
<dbReference type="VEuPathDB" id="TrichDB:TVAGG3_0380980"/>
<organism evidence="1 2">
    <name type="scientific">Trichomonas vaginalis (strain ATCC PRA-98 / G3)</name>
    <dbReference type="NCBI Taxonomy" id="412133"/>
    <lineage>
        <taxon>Eukaryota</taxon>
        <taxon>Metamonada</taxon>
        <taxon>Parabasalia</taxon>
        <taxon>Trichomonadida</taxon>
        <taxon>Trichomonadidae</taxon>
        <taxon>Trichomonas</taxon>
    </lineage>
</organism>